<evidence type="ECO:0000259" key="4">
    <source>
        <dbReference type="PROSITE" id="PS50977"/>
    </source>
</evidence>
<dbReference type="SUPFAM" id="SSF46689">
    <property type="entry name" value="Homeodomain-like"/>
    <property type="match status" value="1"/>
</dbReference>
<feature type="DNA-binding region" description="H-T-H motif" evidence="3">
    <location>
        <begin position="31"/>
        <end position="50"/>
    </location>
</feature>
<proteinExistence type="predicted"/>
<evidence type="ECO:0000313" key="5">
    <source>
        <dbReference type="EMBL" id="MBM7584975.1"/>
    </source>
</evidence>
<dbReference type="InterPro" id="IPR023772">
    <property type="entry name" value="DNA-bd_HTH_TetR-type_CS"/>
</dbReference>
<evidence type="ECO:0000256" key="1">
    <source>
        <dbReference type="ARBA" id="ARBA00022491"/>
    </source>
</evidence>
<reference evidence="5 6" key="1">
    <citation type="submission" date="2021-01" db="EMBL/GenBank/DDBJ databases">
        <title>Genomic Encyclopedia of Type Strains, Phase IV (KMG-IV): sequencing the most valuable type-strain genomes for metagenomic binning, comparative biology and taxonomic classification.</title>
        <authorList>
            <person name="Goeker M."/>
        </authorList>
    </citation>
    <scope>NUCLEOTIDE SEQUENCE [LARGE SCALE GENOMIC DNA]</scope>
    <source>
        <strain evidence="5 6">DSM 24834</strain>
    </source>
</reference>
<name>A0ABS2NAU3_9BACI</name>
<dbReference type="PANTHER" id="PTHR43479:SF11">
    <property type="entry name" value="ACREF_ENVCD OPERON REPRESSOR-RELATED"/>
    <property type="match status" value="1"/>
</dbReference>
<dbReference type="InterPro" id="IPR001647">
    <property type="entry name" value="HTH_TetR"/>
</dbReference>
<evidence type="ECO:0000256" key="2">
    <source>
        <dbReference type="ARBA" id="ARBA00023125"/>
    </source>
</evidence>
<gene>
    <name evidence="5" type="ORF">JOC86_001512</name>
</gene>
<dbReference type="EMBL" id="JAFBDZ010000001">
    <property type="protein sequence ID" value="MBM7584975.1"/>
    <property type="molecule type" value="Genomic_DNA"/>
</dbReference>
<dbReference type="InterPro" id="IPR050624">
    <property type="entry name" value="HTH-type_Tx_Regulator"/>
</dbReference>
<dbReference type="RefSeq" id="WP_419096026.1">
    <property type="nucleotide sequence ID" value="NZ_JAFBDZ010000001.1"/>
</dbReference>
<accession>A0ABS2NAU3</accession>
<protein>
    <submittedName>
        <fullName evidence="5">AcrR family transcriptional regulator</fullName>
    </submittedName>
</protein>
<keyword evidence="1" id="KW-0678">Repressor</keyword>
<dbReference type="PRINTS" id="PR00455">
    <property type="entry name" value="HTHTETR"/>
</dbReference>
<keyword evidence="6" id="KW-1185">Reference proteome</keyword>
<keyword evidence="2 3" id="KW-0238">DNA-binding</keyword>
<dbReference type="SUPFAM" id="SSF48498">
    <property type="entry name" value="Tetracyclin repressor-like, C-terminal domain"/>
    <property type="match status" value="1"/>
</dbReference>
<dbReference type="InterPro" id="IPR009057">
    <property type="entry name" value="Homeodomain-like_sf"/>
</dbReference>
<comment type="caution">
    <text evidence="5">The sequence shown here is derived from an EMBL/GenBank/DDBJ whole genome shotgun (WGS) entry which is preliminary data.</text>
</comment>
<dbReference type="NCBIfam" id="NF037937">
    <property type="entry name" value="septum_RefZ"/>
    <property type="match status" value="1"/>
</dbReference>
<feature type="domain" description="HTH tetR-type" evidence="4">
    <location>
        <begin position="8"/>
        <end position="68"/>
    </location>
</feature>
<dbReference type="Gene3D" id="1.10.357.10">
    <property type="entry name" value="Tetracycline Repressor, domain 2"/>
    <property type="match status" value="1"/>
</dbReference>
<dbReference type="PROSITE" id="PS50977">
    <property type="entry name" value="HTH_TETR_2"/>
    <property type="match status" value="1"/>
</dbReference>
<dbReference type="InterPro" id="IPR036271">
    <property type="entry name" value="Tet_transcr_reg_TetR-rel_C_sf"/>
</dbReference>
<evidence type="ECO:0000313" key="6">
    <source>
        <dbReference type="Proteomes" id="UP001646157"/>
    </source>
</evidence>
<organism evidence="5 6">
    <name type="scientific">Rossellomorea pakistanensis</name>
    <dbReference type="NCBI Taxonomy" id="992288"/>
    <lineage>
        <taxon>Bacteria</taxon>
        <taxon>Bacillati</taxon>
        <taxon>Bacillota</taxon>
        <taxon>Bacilli</taxon>
        <taxon>Bacillales</taxon>
        <taxon>Bacillaceae</taxon>
        <taxon>Rossellomorea</taxon>
    </lineage>
</organism>
<sequence length="221" mass="25894">MGKMTTSIKTKEAIIDAAIVLFNTKGYDGSSVRDIASRARVNSANISYYFHGKQGLLEECFTRFFETYLLCLENAVDELGKSPTDFCLKNAIKNILYFQSDHHLLSRFVWREMSIDSQIVREITSSYLMKEKYLLKKVIEQGIEEELFLKLPANILIIQLKSMLSMPYLNAQYLREVWQLFPQEKYFVERYYEAIESWIDQTLVKNIEISPPNYFMQVNSL</sequence>
<dbReference type="Proteomes" id="UP001646157">
    <property type="component" value="Unassembled WGS sequence"/>
</dbReference>
<evidence type="ECO:0000256" key="3">
    <source>
        <dbReference type="PROSITE-ProRule" id="PRU00335"/>
    </source>
</evidence>
<dbReference type="Pfam" id="PF00440">
    <property type="entry name" value="TetR_N"/>
    <property type="match status" value="1"/>
</dbReference>
<dbReference type="PROSITE" id="PS01081">
    <property type="entry name" value="HTH_TETR_1"/>
    <property type="match status" value="1"/>
</dbReference>
<dbReference type="PANTHER" id="PTHR43479">
    <property type="entry name" value="ACREF/ENVCD OPERON REPRESSOR-RELATED"/>
    <property type="match status" value="1"/>
</dbReference>